<keyword evidence="3" id="KW-0131">Cell cycle</keyword>
<proteinExistence type="inferred from homology"/>
<evidence type="ECO:0000313" key="7">
    <source>
        <dbReference type="EMBL" id="CAG5097798.1"/>
    </source>
</evidence>
<dbReference type="SUPFAM" id="SSF47954">
    <property type="entry name" value="Cyclin-like"/>
    <property type="match status" value="2"/>
</dbReference>
<dbReference type="InterPro" id="IPR036915">
    <property type="entry name" value="Cyclin-like_sf"/>
</dbReference>
<dbReference type="Proteomes" id="UP001158576">
    <property type="component" value="Chromosome XSR"/>
</dbReference>
<dbReference type="PIRSF" id="PIRSF001771">
    <property type="entry name" value="Cyclin_A_B_D_E"/>
    <property type="match status" value="1"/>
</dbReference>
<dbReference type="InterPro" id="IPR006671">
    <property type="entry name" value="Cyclin_N"/>
</dbReference>
<reference evidence="7 8" key="1">
    <citation type="submission" date="2021-04" db="EMBL/GenBank/DDBJ databases">
        <authorList>
            <person name="Bliznina A."/>
        </authorList>
    </citation>
    <scope>NUCLEOTIDE SEQUENCE [LARGE SCALE GENOMIC DNA]</scope>
</reference>
<dbReference type="InterPro" id="IPR048258">
    <property type="entry name" value="Cyclins_cyclin-box"/>
</dbReference>
<evidence type="ECO:0000313" key="8">
    <source>
        <dbReference type="Proteomes" id="UP001158576"/>
    </source>
</evidence>
<dbReference type="InterPro" id="IPR039361">
    <property type="entry name" value="Cyclin"/>
</dbReference>
<name>A0ABN7SHD4_OIKDI</name>
<evidence type="ECO:0000256" key="2">
    <source>
        <dbReference type="ARBA" id="ARBA00023127"/>
    </source>
</evidence>
<keyword evidence="2 4" id="KW-0195">Cyclin</keyword>
<evidence type="ECO:0000259" key="6">
    <source>
        <dbReference type="SMART" id="SM01332"/>
    </source>
</evidence>
<accession>A0ABN7SHD4</accession>
<gene>
    <name evidence="7" type="ORF">OKIOD_LOCUS6795</name>
</gene>
<dbReference type="EMBL" id="OU015569">
    <property type="protein sequence ID" value="CAG5097798.1"/>
    <property type="molecule type" value="Genomic_DNA"/>
</dbReference>
<dbReference type="SMART" id="SM00385">
    <property type="entry name" value="CYCLIN"/>
    <property type="match status" value="2"/>
</dbReference>
<evidence type="ECO:0000256" key="4">
    <source>
        <dbReference type="RuleBase" id="RU000383"/>
    </source>
</evidence>
<feature type="domain" description="Cyclin-like" evidence="5">
    <location>
        <begin position="112"/>
        <end position="197"/>
    </location>
</feature>
<organism evidence="7 8">
    <name type="scientific">Oikopleura dioica</name>
    <name type="common">Tunicate</name>
    <dbReference type="NCBI Taxonomy" id="34765"/>
    <lineage>
        <taxon>Eukaryota</taxon>
        <taxon>Metazoa</taxon>
        <taxon>Chordata</taxon>
        <taxon>Tunicata</taxon>
        <taxon>Appendicularia</taxon>
        <taxon>Copelata</taxon>
        <taxon>Oikopleuridae</taxon>
        <taxon>Oikopleura</taxon>
    </lineage>
</organism>
<dbReference type="Gene3D" id="1.10.472.10">
    <property type="entry name" value="Cyclin-like"/>
    <property type="match status" value="2"/>
</dbReference>
<feature type="domain" description="Cyclin C-terminal" evidence="6">
    <location>
        <begin position="206"/>
        <end position="328"/>
    </location>
</feature>
<evidence type="ECO:0000259" key="5">
    <source>
        <dbReference type="SMART" id="SM00385"/>
    </source>
</evidence>
<dbReference type="SMART" id="SM01332">
    <property type="entry name" value="Cyclin_C"/>
    <property type="match status" value="1"/>
</dbReference>
<comment type="similarity">
    <text evidence="4">Belongs to the cyclin family.</text>
</comment>
<evidence type="ECO:0000256" key="1">
    <source>
        <dbReference type="ARBA" id="ARBA00022618"/>
    </source>
</evidence>
<keyword evidence="8" id="KW-1185">Reference proteome</keyword>
<feature type="domain" description="Cyclin-like" evidence="5">
    <location>
        <begin position="210"/>
        <end position="293"/>
    </location>
</feature>
<dbReference type="Pfam" id="PF02984">
    <property type="entry name" value="Cyclin_C"/>
    <property type="match status" value="1"/>
</dbReference>
<dbReference type="PROSITE" id="PS00292">
    <property type="entry name" value="CYCLINS"/>
    <property type="match status" value="1"/>
</dbReference>
<evidence type="ECO:0000256" key="3">
    <source>
        <dbReference type="ARBA" id="ARBA00023306"/>
    </source>
</evidence>
<dbReference type="Pfam" id="PF00134">
    <property type="entry name" value="Cyclin_N"/>
    <property type="match status" value="1"/>
</dbReference>
<sequence length="350" mass="40128">MNTDREQLQALNRDVNVQETGPVKAIQPTEITPKENVEEMAWEAIDSGAQALSAQLKKIEVMDESDERWCKDHVEQVYGYLRFLEHSKEVRPNFLAHHGQSASPKMRQILTDWMVQVGRRFRLLNDTIFLTVAYMDRYLQRTETVEKSQMQLIGIACMMLASKNEEIYSPSLSDFVYVCDRAYTTDEIKDMELEVLGRLDCDLSVAYSLEFVRRFSRVAEETIDPREYTLSKYLCELALMDYDLASMKPSLVAAGALWLSITLITEGEWLPILEHTSRYSVSDLENVTSLLAKCLFMVHFGAHSKKYTATKLKYASASNYAISKLPILSEKEDVLLELAKKGKKFAEGRR</sequence>
<keyword evidence="1" id="KW-0132">Cell division</keyword>
<dbReference type="InterPro" id="IPR046965">
    <property type="entry name" value="Cyclin_A/B-like"/>
</dbReference>
<dbReference type="InterPro" id="IPR004367">
    <property type="entry name" value="Cyclin_C-dom"/>
</dbReference>
<dbReference type="PANTHER" id="PTHR10177">
    <property type="entry name" value="CYCLINS"/>
    <property type="match status" value="1"/>
</dbReference>
<protein>
    <submittedName>
        <fullName evidence="7">Oidioi.mRNA.OKI2018_I69.XSR.g15237.t1.cds</fullName>
    </submittedName>
</protein>
<dbReference type="InterPro" id="IPR013763">
    <property type="entry name" value="Cyclin-like_dom"/>
</dbReference>